<dbReference type="Pfam" id="PF01458">
    <property type="entry name" value="SUFBD_core"/>
    <property type="match status" value="1"/>
</dbReference>
<dbReference type="Proteomes" id="UP000192520">
    <property type="component" value="Unassembled WGS sequence"/>
</dbReference>
<evidence type="ECO:0000259" key="2">
    <source>
        <dbReference type="Pfam" id="PF01458"/>
    </source>
</evidence>
<dbReference type="PANTHER" id="PTHR30508:SF1">
    <property type="entry name" value="UPF0051 PROTEIN ABCI8, CHLOROPLASTIC-RELATED"/>
    <property type="match status" value="1"/>
</dbReference>
<comment type="similarity">
    <text evidence="1">Belongs to the iron-sulfur cluster assembly SufBD family.</text>
</comment>
<dbReference type="SUPFAM" id="SSF101960">
    <property type="entry name" value="Stabilizer of iron transporter SufD"/>
    <property type="match status" value="1"/>
</dbReference>
<name>A0A1W9NYG4_UNCC3</name>
<evidence type="ECO:0000313" key="4">
    <source>
        <dbReference type="Proteomes" id="UP000192520"/>
    </source>
</evidence>
<feature type="domain" description="SUF system FeS cluster assembly SufBD core" evidence="2">
    <location>
        <begin position="94"/>
        <end position="320"/>
    </location>
</feature>
<accession>A0A1W9NYG4</accession>
<sequence>MEKLSVLQTIGEKSGGQLGNLVMKNARNVNFLQVDNRSPQLITKPEVVILPSAEAFAELEWVRRHFRRRPQEGYFIWVKEQIDCPLTTCITLSSPNVFQKPINLIVVEKDVEAEIHGVCNAIKENLCGVHSGYSKVILKENSKLKLRHFHNWGRRDEISSSLDFILGKEAKLSYAYKCLKTPMKLKTKSNIHLEENSSASLTVSVLAKNSKIDMHDFAFLDGERSTGILRIRMVGGTNSKIVAHSRMIASAAGTGHVDCMGLLTADDSIINAVPELINKNKKASLTHEASVGRISEENLNYLRSRGLTENEAIDLIVAGFLGEEDPLIVKGRVISSEPYM</sequence>
<dbReference type="InterPro" id="IPR037284">
    <property type="entry name" value="SUF_FeS_clus_asmbl_SufBD_sf"/>
</dbReference>
<organism evidence="3 4">
    <name type="scientific">candidate division CPR3 bacterium 4484_211</name>
    <dbReference type="NCBI Taxonomy" id="1968527"/>
    <lineage>
        <taxon>Bacteria</taxon>
        <taxon>Bacteria division CPR3</taxon>
    </lineage>
</organism>
<evidence type="ECO:0000256" key="1">
    <source>
        <dbReference type="ARBA" id="ARBA00043967"/>
    </source>
</evidence>
<protein>
    <recommendedName>
        <fullName evidence="2">SUF system FeS cluster assembly SufBD core domain-containing protein</fullName>
    </recommendedName>
</protein>
<dbReference type="InterPro" id="IPR000825">
    <property type="entry name" value="SUF_FeS_clus_asmbl_SufBD_core"/>
</dbReference>
<dbReference type="EMBL" id="MZGJ01000006">
    <property type="protein sequence ID" value="OQX51191.1"/>
    <property type="molecule type" value="Genomic_DNA"/>
</dbReference>
<gene>
    <name evidence="3" type="ORF">B5M47_01380</name>
</gene>
<proteinExistence type="inferred from homology"/>
<dbReference type="AlphaFoldDB" id="A0A1W9NYG4"/>
<evidence type="ECO:0000313" key="3">
    <source>
        <dbReference type="EMBL" id="OQX51191.1"/>
    </source>
</evidence>
<dbReference type="InterPro" id="IPR055346">
    <property type="entry name" value="Fe-S_cluster_assembly_SufBD"/>
</dbReference>
<dbReference type="PANTHER" id="PTHR30508">
    <property type="entry name" value="FES CLUSTER ASSEMBLY PROTEIN SUF"/>
    <property type="match status" value="1"/>
</dbReference>
<reference evidence="4" key="1">
    <citation type="submission" date="2017-03" db="EMBL/GenBank/DDBJ databases">
        <title>Novel pathways for hydrocarbon cycling and metabolic interdependencies in hydrothermal sediment communities.</title>
        <authorList>
            <person name="Dombrowski N."/>
            <person name="Seitz K."/>
            <person name="Teske A."/>
            <person name="Baker B."/>
        </authorList>
    </citation>
    <scope>NUCLEOTIDE SEQUENCE [LARGE SCALE GENOMIC DNA]</scope>
</reference>
<comment type="caution">
    <text evidence="3">The sequence shown here is derived from an EMBL/GenBank/DDBJ whole genome shotgun (WGS) entry which is preliminary data.</text>
</comment>
<dbReference type="GO" id="GO:0016226">
    <property type="term" value="P:iron-sulfur cluster assembly"/>
    <property type="evidence" value="ECO:0007669"/>
    <property type="project" value="InterPro"/>
</dbReference>
<dbReference type="STRING" id="1968527.B5M47_01380"/>